<reference evidence="1 2" key="1">
    <citation type="submission" date="2017-12" db="EMBL/GenBank/DDBJ databases">
        <authorList>
            <person name="Pombert J.-F."/>
            <person name="Haag K.L."/>
            <person name="Ebert D."/>
        </authorList>
    </citation>
    <scope>NUCLEOTIDE SEQUENCE [LARGE SCALE GENOMIC DNA]</scope>
    <source>
        <strain evidence="1">FI-OER-3-3</strain>
    </source>
</reference>
<accession>A0A4Q9KTC8</accession>
<evidence type="ECO:0000313" key="2">
    <source>
        <dbReference type="Proteomes" id="UP000292362"/>
    </source>
</evidence>
<name>A0A4Q9KTC8_9MICR</name>
<evidence type="ECO:0000313" key="1">
    <source>
        <dbReference type="EMBL" id="TBT97450.1"/>
    </source>
</evidence>
<dbReference type="Proteomes" id="UP000292362">
    <property type="component" value="Unassembled WGS sequence"/>
</dbReference>
<dbReference type="AlphaFoldDB" id="A0A4Q9KTC8"/>
<dbReference type="SUPFAM" id="SSF50978">
    <property type="entry name" value="WD40 repeat-like"/>
    <property type="match status" value="1"/>
</dbReference>
<gene>
    <name evidence="1" type="ORF">CWI37_2261p0010</name>
</gene>
<protein>
    <submittedName>
        <fullName evidence="1">Uncharacterized protein</fullName>
    </submittedName>
</protein>
<dbReference type="EMBL" id="PITJ01002261">
    <property type="protein sequence ID" value="TBT97450.1"/>
    <property type="molecule type" value="Genomic_DNA"/>
</dbReference>
<sequence length="271" mass="32187">MFSKISYYRNNFYILSGTHIIILDSNANELKRINHELEVVFIKYNYLIDRNKCLYKLENLNLKFICAIKKMISNMFKDNEDIYLVDRFGDIYKIYESTVVFVCGNMCFTTGILIYNDNIISSDKYGRIKIYHKIHKKILNYLFLFNSPITSLDMNNDFIIASEINGNIKVLDLKNMNELTFHKIEDIKILKKIMVFDEKLMVLCDKGTFVFEIDVNGKLIFLKKYDFEMKDSIMENNNLLFIDIDNMLWFNDIKVLETIQSTDDYIGFLNY</sequence>
<proteinExistence type="predicted"/>
<dbReference type="InterPro" id="IPR036322">
    <property type="entry name" value="WD40_repeat_dom_sf"/>
</dbReference>
<comment type="caution">
    <text evidence="1">The sequence shown here is derived from an EMBL/GenBank/DDBJ whole genome shotgun (WGS) entry which is preliminary data.</text>
</comment>
<dbReference type="VEuPathDB" id="MicrosporidiaDB:CWI37_2261p0010"/>
<organism evidence="1 2">
    <name type="scientific">Hamiltosporidium tvaerminnensis</name>
    <dbReference type="NCBI Taxonomy" id="1176355"/>
    <lineage>
        <taxon>Eukaryota</taxon>
        <taxon>Fungi</taxon>
        <taxon>Fungi incertae sedis</taxon>
        <taxon>Microsporidia</taxon>
        <taxon>Dubosqiidae</taxon>
        <taxon>Hamiltosporidium</taxon>
    </lineage>
</organism>